<feature type="transmembrane region" description="Helical" evidence="8">
    <location>
        <begin position="57"/>
        <end position="86"/>
    </location>
</feature>
<comment type="similarity">
    <text evidence="2 7">Belongs to the 1-acyl-sn-glycerol-3-phosphate acyltransferase family.</text>
</comment>
<evidence type="ECO:0000256" key="2">
    <source>
        <dbReference type="ARBA" id="ARBA00008655"/>
    </source>
</evidence>
<dbReference type="AlphaFoldDB" id="A0AAD7UEN7"/>
<keyword evidence="8" id="KW-0472">Membrane</keyword>
<comment type="caution">
    <text evidence="11">The sequence shown here is derived from an EMBL/GenBank/DDBJ whole genome shotgun (WGS) entry which is preliminary data.</text>
</comment>
<dbReference type="GO" id="GO:0003841">
    <property type="term" value="F:1-acylglycerol-3-phosphate O-acyltransferase activity"/>
    <property type="evidence" value="ECO:0007669"/>
    <property type="project" value="UniProtKB-UniRule"/>
</dbReference>
<dbReference type="PANTHER" id="PTHR10434">
    <property type="entry name" value="1-ACYL-SN-GLYCEROL-3-PHOSPHATE ACYLTRANSFERASE"/>
    <property type="match status" value="1"/>
</dbReference>
<dbReference type="PANTHER" id="PTHR10434:SF64">
    <property type="entry name" value="1-ACYL-SN-GLYCEROL-3-PHOSPHATE ACYLTRANSFERASE-RELATED"/>
    <property type="match status" value="1"/>
</dbReference>
<evidence type="ECO:0000256" key="8">
    <source>
        <dbReference type="SAM" id="Phobius"/>
    </source>
</evidence>
<dbReference type="CDD" id="cd07989">
    <property type="entry name" value="LPLAT_AGPAT-like"/>
    <property type="match status" value="1"/>
</dbReference>
<dbReference type="Proteomes" id="UP001230188">
    <property type="component" value="Unassembled WGS sequence"/>
</dbReference>
<dbReference type="InterPro" id="IPR002123">
    <property type="entry name" value="Plipid/glycerol_acylTrfase"/>
</dbReference>
<evidence type="ECO:0000313" key="11">
    <source>
        <dbReference type="EMBL" id="KAJ8604011.1"/>
    </source>
</evidence>
<comment type="domain">
    <text evidence="7">The HXXXXD motif is essential for acyltransferase activity and may constitute the binding site for the phosphate moiety of the glycerol-3-phosphate.</text>
</comment>
<organism evidence="11 12">
    <name type="scientific">Chrysophaeum taylorii</name>
    <dbReference type="NCBI Taxonomy" id="2483200"/>
    <lineage>
        <taxon>Eukaryota</taxon>
        <taxon>Sar</taxon>
        <taxon>Stramenopiles</taxon>
        <taxon>Ochrophyta</taxon>
        <taxon>Pelagophyceae</taxon>
        <taxon>Pelagomonadales</taxon>
        <taxon>Pelagomonadaceae</taxon>
        <taxon>Chrysophaeum</taxon>
    </lineage>
</organism>
<feature type="signal peptide" evidence="9">
    <location>
        <begin position="1"/>
        <end position="20"/>
    </location>
</feature>
<evidence type="ECO:0000313" key="12">
    <source>
        <dbReference type="Proteomes" id="UP001230188"/>
    </source>
</evidence>
<keyword evidence="3 7" id="KW-0444">Lipid biosynthesis</keyword>
<keyword evidence="9" id="KW-0732">Signal</keyword>
<evidence type="ECO:0000256" key="3">
    <source>
        <dbReference type="ARBA" id="ARBA00022516"/>
    </source>
</evidence>
<evidence type="ECO:0000256" key="5">
    <source>
        <dbReference type="ARBA" id="ARBA00023098"/>
    </source>
</evidence>
<evidence type="ECO:0000256" key="1">
    <source>
        <dbReference type="ARBA" id="ARBA00005189"/>
    </source>
</evidence>
<dbReference type="EMBL" id="JAQMWT010000341">
    <property type="protein sequence ID" value="KAJ8604011.1"/>
    <property type="molecule type" value="Genomic_DNA"/>
</dbReference>
<proteinExistence type="inferred from homology"/>
<keyword evidence="5 7" id="KW-0443">Lipid metabolism</keyword>
<keyword evidence="12" id="KW-1185">Reference proteome</keyword>
<comment type="catalytic activity">
    <reaction evidence="7">
        <text>a 1-acyl-sn-glycero-3-phosphate + an acyl-CoA = a 1,2-diacyl-sn-glycero-3-phosphate + CoA</text>
        <dbReference type="Rhea" id="RHEA:19709"/>
        <dbReference type="ChEBI" id="CHEBI:57287"/>
        <dbReference type="ChEBI" id="CHEBI:57970"/>
        <dbReference type="ChEBI" id="CHEBI:58342"/>
        <dbReference type="ChEBI" id="CHEBI:58608"/>
        <dbReference type="EC" id="2.3.1.51"/>
    </reaction>
</comment>
<dbReference type="NCBIfam" id="TIGR00530">
    <property type="entry name" value="AGP_acyltrn"/>
    <property type="match status" value="1"/>
</dbReference>
<gene>
    <name evidence="11" type="ORF">CTAYLR_003358</name>
</gene>
<evidence type="ECO:0000259" key="10">
    <source>
        <dbReference type="SMART" id="SM00563"/>
    </source>
</evidence>
<protein>
    <recommendedName>
        <fullName evidence="7">1-acyl-sn-glycerol-3-phosphate acyltransferase</fullName>
        <ecNumber evidence="7">2.3.1.51</ecNumber>
    </recommendedName>
</protein>
<dbReference type="EC" id="2.3.1.51" evidence="7"/>
<dbReference type="InterPro" id="IPR004552">
    <property type="entry name" value="AGP_acyltrans"/>
</dbReference>
<keyword evidence="8" id="KW-0812">Transmembrane</keyword>
<dbReference type="GO" id="GO:0006654">
    <property type="term" value="P:phosphatidic acid biosynthetic process"/>
    <property type="evidence" value="ECO:0007669"/>
    <property type="project" value="TreeGrafter"/>
</dbReference>
<evidence type="ECO:0000256" key="4">
    <source>
        <dbReference type="ARBA" id="ARBA00022679"/>
    </source>
</evidence>
<keyword evidence="7" id="KW-1208">Phospholipid metabolism</keyword>
<sequence length="305" mass="33416">MRAIFLVAAVAAFRLAPVPSARMRGSSPISVRAAAAAAIEPPALQPGPLSLTLGGKSINIVGALFSINMSIWVFALYPLVILCGIFSKLFDDKRRRSMDFVVGLWARLSMLTCGYRPRLLNKEELPARGEAVLYVPNHTSYLDILTLSGFLPRPVKYISKIEILRIPLIGWAMGFAGHVALRRSDRRSQLDSYKKAVDTLKNGNSLVAFAEGTRSADGRLQAFKRGPFKMAIDAGVDVVPVAIRDLYRWHPPFALMPLGRPRGVELAILPRIHTIGKTPERILDECYDAVNKALPPHQKAPAAAS</sequence>
<keyword evidence="6 7" id="KW-0012">Acyltransferase</keyword>
<dbReference type="SUPFAM" id="SSF69593">
    <property type="entry name" value="Glycerol-3-phosphate (1)-acyltransferase"/>
    <property type="match status" value="1"/>
</dbReference>
<dbReference type="GO" id="GO:0016020">
    <property type="term" value="C:membrane"/>
    <property type="evidence" value="ECO:0007669"/>
    <property type="project" value="InterPro"/>
</dbReference>
<keyword evidence="8" id="KW-1133">Transmembrane helix</keyword>
<feature type="domain" description="Phospholipid/glycerol acyltransferase" evidence="10">
    <location>
        <begin position="132"/>
        <end position="246"/>
    </location>
</feature>
<accession>A0AAD7UEN7</accession>
<dbReference type="SMART" id="SM00563">
    <property type="entry name" value="PlsC"/>
    <property type="match status" value="1"/>
</dbReference>
<name>A0AAD7UEN7_9STRA</name>
<keyword evidence="7" id="KW-0594">Phospholipid biosynthesis</keyword>
<evidence type="ECO:0000256" key="9">
    <source>
        <dbReference type="SAM" id="SignalP"/>
    </source>
</evidence>
<evidence type="ECO:0000256" key="7">
    <source>
        <dbReference type="RuleBase" id="RU361267"/>
    </source>
</evidence>
<keyword evidence="4 7" id="KW-0808">Transferase</keyword>
<evidence type="ECO:0000256" key="6">
    <source>
        <dbReference type="ARBA" id="ARBA00023315"/>
    </source>
</evidence>
<dbReference type="Pfam" id="PF01553">
    <property type="entry name" value="Acyltransferase"/>
    <property type="match status" value="1"/>
</dbReference>
<feature type="chain" id="PRO_5041926244" description="1-acyl-sn-glycerol-3-phosphate acyltransferase" evidence="9">
    <location>
        <begin position="21"/>
        <end position="305"/>
    </location>
</feature>
<comment type="pathway">
    <text evidence="1">Lipid metabolism.</text>
</comment>
<reference evidence="11" key="1">
    <citation type="submission" date="2023-01" db="EMBL/GenBank/DDBJ databases">
        <title>Metagenome sequencing of chrysophaentin producing Chrysophaeum taylorii.</title>
        <authorList>
            <person name="Davison J."/>
            <person name="Bewley C."/>
        </authorList>
    </citation>
    <scope>NUCLEOTIDE SEQUENCE</scope>
    <source>
        <strain evidence="11">NIES-1699</strain>
    </source>
</reference>